<feature type="transmembrane region" description="Helical" evidence="2">
    <location>
        <begin position="146"/>
        <end position="168"/>
    </location>
</feature>
<keyword evidence="4" id="KW-1185">Reference proteome</keyword>
<feature type="region of interest" description="Disordered" evidence="1">
    <location>
        <begin position="29"/>
        <end position="60"/>
    </location>
</feature>
<feature type="transmembrane region" description="Helical" evidence="2">
    <location>
        <begin position="245"/>
        <end position="262"/>
    </location>
</feature>
<evidence type="ECO:0000313" key="4">
    <source>
        <dbReference type="Proteomes" id="UP000250140"/>
    </source>
</evidence>
<dbReference type="Proteomes" id="UP000250140">
    <property type="component" value="Unassembled WGS sequence"/>
</dbReference>
<dbReference type="InterPro" id="IPR021514">
    <property type="entry name" value="DUF3176"/>
</dbReference>
<organism evidence="3 4">
    <name type="scientific">Glonium stellatum</name>
    <dbReference type="NCBI Taxonomy" id="574774"/>
    <lineage>
        <taxon>Eukaryota</taxon>
        <taxon>Fungi</taxon>
        <taxon>Dikarya</taxon>
        <taxon>Ascomycota</taxon>
        <taxon>Pezizomycotina</taxon>
        <taxon>Dothideomycetes</taxon>
        <taxon>Pleosporomycetidae</taxon>
        <taxon>Gloniales</taxon>
        <taxon>Gloniaceae</taxon>
        <taxon>Glonium</taxon>
    </lineage>
</organism>
<evidence type="ECO:0000313" key="3">
    <source>
        <dbReference type="EMBL" id="OCL05145.1"/>
    </source>
</evidence>
<evidence type="ECO:0000256" key="1">
    <source>
        <dbReference type="SAM" id="MobiDB-lite"/>
    </source>
</evidence>
<accession>A0A8E2EV06</accession>
<evidence type="ECO:0000256" key="2">
    <source>
        <dbReference type="SAM" id="Phobius"/>
    </source>
</evidence>
<protein>
    <submittedName>
        <fullName evidence="3">Uncharacterized protein</fullName>
    </submittedName>
</protein>
<dbReference type="OrthoDB" id="5357734at2759"/>
<name>A0A8E2EV06_9PEZI</name>
<feature type="compositionally biased region" description="Basic and acidic residues" evidence="1">
    <location>
        <begin position="96"/>
        <end position="105"/>
    </location>
</feature>
<proteinExistence type="predicted"/>
<feature type="transmembrane region" description="Helical" evidence="2">
    <location>
        <begin position="188"/>
        <end position="209"/>
    </location>
</feature>
<feature type="transmembrane region" description="Helical" evidence="2">
    <location>
        <begin position="632"/>
        <end position="652"/>
    </location>
</feature>
<keyword evidence="2" id="KW-1133">Transmembrane helix</keyword>
<feature type="compositionally biased region" description="Low complexity" evidence="1">
    <location>
        <begin position="42"/>
        <end position="55"/>
    </location>
</feature>
<dbReference type="PANTHER" id="PTHR37576:SF2">
    <property type="entry name" value="DEFECT AT LOW TEMPERATURE PROTEIN 1"/>
    <property type="match status" value="1"/>
</dbReference>
<dbReference type="PANTHER" id="PTHR37576">
    <property type="entry name" value="DEFECT AT LOW TEMPERATURE PROTEIN 1"/>
    <property type="match status" value="1"/>
</dbReference>
<sequence length="731" mass="80123">MEYGRSYLRPAREEDDGISILSAHAQPSYHAYHPGHSRTSSEDSQSSRTSVALASLPPPLESPGGVEASLFESRAVLSRPYQAPVAYESVTPFRPAEQHGPKPDYEALAGSTQDREPPCYGSNELFEPPRRTKHPWQPGLWARFPWWGMGSLLCVISLTGASVAVLLASNGSAVNRWQVGNYKVQPQVYVSVLTLLMDALLAFGLADGLTIRFWRQAMHGTTLRALHDTYESGFFYGALSRMLQLRLNVVAIACLLVALSAARGPLFQRSSTVDDHGLYNNTGSVNISIASYPLVGYFEKFPSNPQTGGSFTPEISSVIKNFSADLPFTYTSMGCGDYCMASVKGFGFKTNCSTSEQSFDLLSLPEDCSSCPDKACRTHCVYLAQSQYNANFFSVGYNTNVAYTSSPQNQALTLTSVFKADSNCKGNVQIHSCSLYQGVVEYPVILTNGTIQRQDKGQNTSQYWNNSIPIDEAFMARYWPTIFSVLFPPISINVSANEDMLTLGYTKCITPSIGNWATAQNSNASSCSTNSTANQQLAFNDLSTIYATPLVDENGFEIGTMCNLTWKDPMQDMIDTMQSLAFHISVAMATANDSAFLPTLNSSAVEVYRQSWTQTVPFQGYNLLILYKTNSVYVGIAVLVSMVGVFAVLPLYDGWWELGRTASLSPLELARAFSAPLLEGMDGNAGAEYVVVERGALGVRYGAVERYAEEKRLRIEEAGRVRAPWQGELFG</sequence>
<reference evidence="3 4" key="1">
    <citation type="journal article" date="2016" name="Nat. Commun.">
        <title>Ectomycorrhizal ecology is imprinted in the genome of the dominant symbiotic fungus Cenococcum geophilum.</title>
        <authorList>
            <consortium name="DOE Joint Genome Institute"/>
            <person name="Peter M."/>
            <person name="Kohler A."/>
            <person name="Ohm R.A."/>
            <person name="Kuo A."/>
            <person name="Krutzmann J."/>
            <person name="Morin E."/>
            <person name="Arend M."/>
            <person name="Barry K.W."/>
            <person name="Binder M."/>
            <person name="Choi C."/>
            <person name="Clum A."/>
            <person name="Copeland A."/>
            <person name="Grisel N."/>
            <person name="Haridas S."/>
            <person name="Kipfer T."/>
            <person name="LaButti K."/>
            <person name="Lindquist E."/>
            <person name="Lipzen A."/>
            <person name="Maire R."/>
            <person name="Meier B."/>
            <person name="Mihaltcheva S."/>
            <person name="Molinier V."/>
            <person name="Murat C."/>
            <person name="Poggeler S."/>
            <person name="Quandt C.A."/>
            <person name="Sperisen C."/>
            <person name="Tritt A."/>
            <person name="Tisserant E."/>
            <person name="Crous P.W."/>
            <person name="Henrissat B."/>
            <person name="Nehls U."/>
            <person name="Egli S."/>
            <person name="Spatafora J.W."/>
            <person name="Grigoriev I.V."/>
            <person name="Martin F.M."/>
        </authorList>
    </citation>
    <scope>NUCLEOTIDE SEQUENCE [LARGE SCALE GENOMIC DNA]</scope>
    <source>
        <strain evidence="3 4">CBS 207.34</strain>
    </source>
</reference>
<keyword evidence="2" id="KW-0812">Transmembrane</keyword>
<feature type="region of interest" description="Disordered" evidence="1">
    <location>
        <begin position="93"/>
        <end position="122"/>
    </location>
</feature>
<keyword evidence="2" id="KW-0472">Membrane</keyword>
<dbReference type="Pfam" id="PF11374">
    <property type="entry name" value="DUF3176"/>
    <property type="match status" value="1"/>
</dbReference>
<gene>
    <name evidence="3" type="ORF">AOQ84DRAFT_391062</name>
</gene>
<dbReference type="AlphaFoldDB" id="A0A8E2EV06"/>
<dbReference type="EMBL" id="KV750364">
    <property type="protein sequence ID" value="OCL05145.1"/>
    <property type="molecule type" value="Genomic_DNA"/>
</dbReference>